<dbReference type="GO" id="GO:0022857">
    <property type="term" value="F:transmembrane transporter activity"/>
    <property type="evidence" value="ECO:0007669"/>
    <property type="project" value="InterPro"/>
</dbReference>
<feature type="transmembrane region" description="Helical" evidence="6">
    <location>
        <begin position="229"/>
        <end position="251"/>
    </location>
</feature>
<reference evidence="7" key="1">
    <citation type="submission" date="2017-02" db="EMBL/GenBank/DDBJ databases">
        <authorList>
            <person name="Regsiter A."/>
            <person name="William W."/>
        </authorList>
    </citation>
    <scope>NUCLEOTIDE SEQUENCE</scope>
    <source>
        <strain evidence="7">Bib</strain>
    </source>
</reference>
<gene>
    <name evidence="7" type="ORF">SPIROBIBN47_100144</name>
</gene>
<organism evidence="7">
    <name type="scientific">uncultured spirochete</name>
    <dbReference type="NCBI Taxonomy" id="156406"/>
    <lineage>
        <taxon>Bacteria</taxon>
        <taxon>Pseudomonadati</taxon>
        <taxon>Spirochaetota</taxon>
        <taxon>Spirochaetia</taxon>
        <taxon>Spirochaetales</taxon>
        <taxon>environmental samples</taxon>
    </lineage>
</organism>
<evidence type="ECO:0000313" key="7">
    <source>
        <dbReference type="EMBL" id="SLM09914.1"/>
    </source>
</evidence>
<keyword evidence="4 6" id="KW-1133">Transmembrane helix</keyword>
<keyword evidence="5 6" id="KW-0472">Membrane</keyword>
<feature type="transmembrane region" description="Helical" evidence="6">
    <location>
        <begin position="135"/>
        <end position="157"/>
    </location>
</feature>
<protein>
    <submittedName>
        <fullName evidence="7">Putative ABC transporter permease protein</fullName>
    </submittedName>
</protein>
<evidence type="ECO:0000256" key="2">
    <source>
        <dbReference type="ARBA" id="ARBA00022475"/>
    </source>
</evidence>
<evidence type="ECO:0000256" key="1">
    <source>
        <dbReference type="ARBA" id="ARBA00004651"/>
    </source>
</evidence>
<comment type="subcellular location">
    <subcellularLocation>
        <location evidence="1">Cell membrane</location>
        <topology evidence="1">Multi-pass membrane protein</topology>
    </subcellularLocation>
</comment>
<keyword evidence="2" id="KW-1003">Cell membrane</keyword>
<feature type="transmembrane region" description="Helical" evidence="6">
    <location>
        <begin position="263"/>
        <end position="291"/>
    </location>
</feature>
<evidence type="ECO:0000256" key="6">
    <source>
        <dbReference type="SAM" id="Phobius"/>
    </source>
</evidence>
<proteinExistence type="predicted"/>
<feature type="transmembrane region" description="Helical" evidence="6">
    <location>
        <begin position="5"/>
        <end position="25"/>
    </location>
</feature>
<dbReference type="InterPro" id="IPR001851">
    <property type="entry name" value="ABC_transp_permease"/>
</dbReference>
<feature type="transmembrane region" description="Helical" evidence="6">
    <location>
        <begin position="56"/>
        <end position="76"/>
    </location>
</feature>
<evidence type="ECO:0000256" key="5">
    <source>
        <dbReference type="ARBA" id="ARBA00023136"/>
    </source>
</evidence>
<evidence type="ECO:0000256" key="3">
    <source>
        <dbReference type="ARBA" id="ARBA00022692"/>
    </source>
</evidence>
<dbReference type="PANTHER" id="PTHR47089:SF1">
    <property type="entry name" value="GUANOSINE ABC TRANSPORTER PERMEASE PROTEIN NUPP"/>
    <property type="match status" value="1"/>
</dbReference>
<dbReference type="Pfam" id="PF02653">
    <property type="entry name" value="BPD_transp_2"/>
    <property type="match status" value="1"/>
</dbReference>
<feature type="transmembrane region" description="Helical" evidence="6">
    <location>
        <begin position="178"/>
        <end position="199"/>
    </location>
</feature>
<dbReference type="GO" id="GO:0005886">
    <property type="term" value="C:plasma membrane"/>
    <property type="evidence" value="ECO:0007669"/>
    <property type="project" value="UniProtKB-SubCell"/>
</dbReference>
<accession>A0A3P3XFA3</accession>
<dbReference type="PANTHER" id="PTHR47089">
    <property type="entry name" value="ABC TRANSPORTER, PERMEASE PROTEIN"/>
    <property type="match status" value="1"/>
</dbReference>
<feature type="transmembrane region" description="Helical" evidence="6">
    <location>
        <begin position="82"/>
        <end position="100"/>
    </location>
</feature>
<dbReference type="AlphaFoldDB" id="A0A3P3XFA3"/>
<dbReference type="EMBL" id="FWDM01000002">
    <property type="protein sequence ID" value="SLM09914.1"/>
    <property type="molecule type" value="Genomic_DNA"/>
</dbReference>
<sequence length="345" mass="36861">MKRRLWSGLVGVVVALAVGALIMLAQGYKPLSTYVALFQFSLGGIGPFTTTLKNSVPLVLTGLSAAVAFASGPVNLGQPGQFVFGALAATLGGLYIRLPAVLEIPLLLLLAIAGGALWSSIAAFLRRAFEMSEFIVTLMLNMIADFFTAWVIAFPLMDRKAFSPMTPQIAKSGWMPDLGLLSSSTLVMLGAVVLVWFVFHRWRAGYEWRMTGQNSVFARLGGCDIHRNFLAVMLVTGALAGLAGGLVVMAGPHRFIKGLGANYAWDGIMIAIMANNSIVGTLVYGVFIAAIQTGALGMELITNVPSEIAQVLQAVLVLIIVATREYTNVLLDRLSARRQAKERAA</sequence>
<evidence type="ECO:0000256" key="4">
    <source>
        <dbReference type="ARBA" id="ARBA00022989"/>
    </source>
</evidence>
<keyword evidence="3 6" id="KW-0812">Transmembrane</keyword>
<feature type="transmembrane region" description="Helical" evidence="6">
    <location>
        <begin position="107"/>
        <end position="129"/>
    </location>
</feature>
<dbReference type="CDD" id="cd06580">
    <property type="entry name" value="TM_PBP1_transp_TpRbsC_like"/>
    <property type="match status" value="1"/>
</dbReference>
<name>A0A3P3XFA3_9SPIR</name>